<dbReference type="PANTHER" id="PTHR33602:SF1">
    <property type="entry name" value="REGULATORY PROTEIN RECX FAMILY PROTEIN"/>
    <property type="match status" value="1"/>
</dbReference>
<dbReference type="Proteomes" id="UP000326903">
    <property type="component" value="Unassembled WGS sequence"/>
</dbReference>
<evidence type="ECO:0000313" key="6">
    <source>
        <dbReference type="EMBL" id="KAA9042008.1"/>
    </source>
</evidence>
<accession>A0A5J5IN95</accession>
<comment type="caution">
    <text evidence="6">The sequence shown here is derived from an EMBL/GenBank/DDBJ whole genome shotgun (WGS) entry which is preliminary data.</text>
</comment>
<dbReference type="PANTHER" id="PTHR33602">
    <property type="entry name" value="REGULATORY PROTEIN RECX FAMILY PROTEIN"/>
    <property type="match status" value="1"/>
</dbReference>
<feature type="domain" description="RecX second three-helical" evidence="5">
    <location>
        <begin position="57"/>
        <end position="98"/>
    </location>
</feature>
<dbReference type="InterPro" id="IPR053924">
    <property type="entry name" value="RecX_HTH_2nd"/>
</dbReference>
<dbReference type="GO" id="GO:0005737">
    <property type="term" value="C:cytoplasm"/>
    <property type="evidence" value="ECO:0007669"/>
    <property type="project" value="UniProtKB-SubCell"/>
</dbReference>
<evidence type="ECO:0000259" key="5">
    <source>
        <dbReference type="Pfam" id="PF02631"/>
    </source>
</evidence>
<dbReference type="Gene3D" id="1.10.10.10">
    <property type="entry name" value="Winged helix-like DNA-binding domain superfamily/Winged helix DNA-binding domain"/>
    <property type="match status" value="1"/>
</dbReference>
<evidence type="ECO:0000256" key="2">
    <source>
        <dbReference type="ARBA" id="ARBA00009695"/>
    </source>
</evidence>
<dbReference type="GO" id="GO:0006282">
    <property type="term" value="P:regulation of DNA repair"/>
    <property type="evidence" value="ECO:0007669"/>
    <property type="project" value="InterPro"/>
</dbReference>
<proteinExistence type="inferred from homology"/>
<sequence length="159" mass="18774">MALQNFTPDQAIPKIKQYCAYQERCHAEVKDKLYSFGLHRKEVDEIIAHLIGENYLNEERFAIHYAGGKFRIKHWGKNKIKQALKQKQVSDYCIKKALKEIHDADYIKTFKKLVEQKMKTLTSEKNIFIKKKKLQNFLLMKGYENDLVRVEVGKIGKRV</sequence>
<comment type="similarity">
    <text evidence="2">Belongs to the RecX family.</text>
</comment>
<keyword evidence="4" id="KW-0963">Cytoplasm</keyword>
<dbReference type="RefSeq" id="WP_150414137.1">
    <property type="nucleotide sequence ID" value="NZ_VYQF01000001.1"/>
</dbReference>
<organism evidence="6 7">
    <name type="scientific">Ginsengibacter hankyongi</name>
    <dbReference type="NCBI Taxonomy" id="2607284"/>
    <lineage>
        <taxon>Bacteria</taxon>
        <taxon>Pseudomonadati</taxon>
        <taxon>Bacteroidota</taxon>
        <taxon>Chitinophagia</taxon>
        <taxon>Chitinophagales</taxon>
        <taxon>Chitinophagaceae</taxon>
        <taxon>Ginsengibacter</taxon>
    </lineage>
</organism>
<gene>
    <name evidence="6" type="ORF">FW778_08325</name>
</gene>
<comment type="subcellular location">
    <subcellularLocation>
        <location evidence="1">Cytoplasm</location>
    </subcellularLocation>
</comment>
<dbReference type="InterPro" id="IPR003783">
    <property type="entry name" value="Regulatory_RecX"/>
</dbReference>
<dbReference type="EMBL" id="VYQF01000001">
    <property type="protein sequence ID" value="KAA9042008.1"/>
    <property type="molecule type" value="Genomic_DNA"/>
</dbReference>
<dbReference type="AlphaFoldDB" id="A0A5J5IN95"/>
<dbReference type="InterPro" id="IPR036388">
    <property type="entry name" value="WH-like_DNA-bd_sf"/>
</dbReference>
<protein>
    <recommendedName>
        <fullName evidence="3">Regulatory protein RecX</fullName>
    </recommendedName>
</protein>
<name>A0A5J5IN95_9BACT</name>
<reference evidence="6 7" key="1">
    <citation type="submission" date="2019-09" db="EMBL/GenBank/DDBJ databases">
        <title>Draft genome sequence of Ginsengibacter sp. BR5-29.</title>
        <authorList>
            <person name="Im W.-T."/>
        </authorList>
    </citation>
    <scope>NUCLEOTIDE SEQUENCE [LARGE SCALE GENOMIC DNA]</scope>
    <source>
        <strain evidence="6 7">BR5-29</strain>
    </source>
</reference>
<evidence type="ECO:0000256" key="1">
    <source>
        <dbReference type="ARBA" id="ARBA00004496"/>
    </source>
</evidence>
<keyword evidence="7" id="KW-1185">Reference proteome</keyword>
<evidence type="ECO:0000256" key="4">
    <source>
        <dbReference type="ARBA" id="ARBA00022490"/>
    </source>
</evidence>
<dbReference type="Pfam" id="PF02631">
    <property type="entry name" value="RecX_HTH2"/>
    <property type="match status" value="1"/>
</dbReference>
<evidence type="ECO:0000256" key="3">
    <source>
        <dbReference type="ARBA" id="ARBA00018111"/>
    </source>
</evidence>
<evidence type="ECO:0000313" key="7">
    <source>
        <dbReference type="Proteomes" id="UP000326903"/>
    </source>
</evidence>